<evidence type="ECO:0000256" key="4">
    <source>
        <dbReference type="ARBA" id="ARBA00022692"/>
    </source>
</evidence>
<dbReference type="PROSITE" id="PS50928">
    <property type="entry name" value="ABC_TM1"/>
    <property type="match status" value="1"/>
</dbReference>
<dbReference type="RefSeq" id="WP_275475053.1">
    <property type="nucleotide sequence ID" value="NZ_CP162940.1"/>
</dbReference>
<sequence>MRKVGIYLCLVVLVLFVIGPFIWMLSSSVKPEGEVLTKVPHLLPSHFEFRNYLDAWKSAPFGRYFLNSFLVSAIETGFDLTLGAMAAYVFARMDFVGKRVIFLILLATMMVPGEVLLIPNYITLTRLNWINTYQGLIVPWIVSVFTIFLMRQFFMSLPQEIFDAADLDGSGPMRTLFGMVMPLSKPVWITAAVIKFVGSWNAFLWVLIVANSPSYYTLPVGLVNFSSNVGTVYNQLMAAATFSVIPLVVVFLIGQRYFIEGVARAGIK</sequence>
<feature type="transmembrane region" description="Helical" evidence="7">
    <location>
        <begin position="64"/>
        <end position="88"/>
    </location>
</feature>
<evidence type="ECO:0000313" key="10">
    <source>
        <dbReference type="Proteomes" id="UP001579974"/>
    </source>
</evidence>
<evidence type="ECO:0000313" key="9">
    <source>
        <dbReference type="EMBL" id="MFB5191941.1"/>
    </source>
</evidence>
<keyword evidence="6 7" id="KW-0472">Membrane</keyword>
<dbReference type="PANTHER" id="PTHR43744">
    <property type="entry name" value="ABC TRANSPORTER PERMEASE PROTEIN MG189-RELATED-RELATED"/>
    <property type="match status" value="1"/>
</dbReference>
<evidence type="ECO:0000259" key="8">
    <source>
        <dbReference type="PROSITE" id="PS50928"/>
    </source>
</evidence>
<comment type="caution">
    <text evidence="9">The sequence shown here is derived from an EMBL/GenBank/DDBJ whole genome shotgun (WGS) entry which is preliminary data.</text>
</comment>
<keyword evidence="5 7" id="KW-1133">Transmembrane helix</keyword>
<keyword evidence="2 7" id="KW-0813">Transport</keyword>
<gene>
    <name evidence="9" type="ORF">KKP3000_000730</name>
</gene>
<proteinExistence type="inferred from homology"/>
<evidence type="ECO:0000256" key="6">
    <source>
        <dbReference type="ARBA" id="ARBA00023136"/>
    </source>
</evidence>
<evidence type="ECO:0000256" key="1">
    <source>
        <dbReference type="ARBA" id="ARBA00004651"/>
    </source>
</evidence>
<dbReference type="Proteomes" id="UP001579974">
    <property type="component" value="Unassembled WGS sequence"/>
</dbReference>
<comment type="subcellular location">
    <subcellularLocation>
        <location evidence="1 7">Cell membrane</location>
        <topology evidence="1 7">Multi-pass membrane protein</topology>
    </subcellularLocation>
</comment>
<feature type="transmembrane region" description="Helical" evidence="7">
    <location>
        <begin position="130"/>
        <end position="150"/>
    </location>
</feature>
<feature type="transmembrane region" description="Helical" evidence="7">
    <location>
        <begin position="100"/>
        <end position="118"/>
    </location>
</feature>
<keyword evidence="4 7" id="KW-0812">Transmembrane</keyword>
<dbReference type="Gene3D" id="1.10.3720.10">
    <property type="entry name" value="MetI-like"/>
    <property type="match status" value="1"/>
</dbReference>
<comment type="similarity">
    <text evidence="7">Belongs to the binding-protein-dependent transport system permease family.</text>
</comment>
<dbReference type="EMBL" id="JBDXSU010000015">
    <property type="protein sequence ID" value="MFB5191941.1"/>
    <property type="molecule type" value="Genomic_DNA"/>
</dbReference>
<feature type="domain" description="ABC transmembrane type-1" evidence="8">
    <location>
        <begin position="65"/>
        <end position="254"/>
    </location>
</feature>
<dbReference type="PANTHER" id="PTHR43744:SF12">
    <property type="entry name" value="ABC TRANSPORTER PERMEASE PROTEIN MG189-RELATED"/>
    <property type="match status" value="1"/>
</dbReference>
<evidence type="ECO:0000256" key="2">
    <source>
        <dbReference type="ARBA" id="ARBA00022448"/>
    </source>
</evidence>
<feature type="transmembrane region" description="Helical" evidence="7">
    <location>
        <begin position="7"/>
        <end position="26"/>
    </location>
</feature>
<accession>A0ABV5AII7</accession>
<organism evidence="9 10">
    <name type="scientific">Alicyclobacillus fastidiosus</name>
    <dbReference type="NCBI Taxonomy" id="392011"/>
    <lineage>
        <taxon>Bacteria</taxon>
        <taxon>Bacillati</taxon>
        <taxon>Bacillota</taxon>
        <taxon>Bacilli</taxon>
        <taxon>Bacillales</taxon>
        <taxon>Alicyclobacillaceae</taxon>
        <taxon>Alicyclobacillus</taxon>
    </lineage>
</organism>
<protein>
    <submittedName>
        <fullName evidence="9">Carbohydrate ABC transporter permease</fullName>
    </submittedName>
</protein>
<evidence type="ECO:0000256" key="5">
    <source>
        <dbReference type="ARBA" id="ARBA00022989"/>
    </source>
</evidence>
<dbReference type="InterPro" id="IPR000515">
    <property type="entry name" value="MetI-like"/>
</dbReference>
<name>A0ABV5AII7_9BACL</name>
<evidence type="ECO:0000256" key="3">
    <source>
        <dbReference type="ARBA" id="ARBA00022475"/>
    </source>
</evidence>
<feature type="transmembrane region" description="Helical" evidence="7">
    <location>
        <begin position="187"/>
        <end position="212"/>
    </location>
</feature>
<evidence type="ECO:0000256" key="7">
    <source>
        <dbReference type="RuleBase" id="RU363032"/>
    </source>
</evidence>
<dbReference type="Pfam" id="PF00528">
    <property type="entry name" value="BPD_transp_1"/>
    <property type="match status" value="1"/>
</dbReference>
<feature type="transmembrane region" description="Helical" evidence="7">
    <location>
        <begin position="232"/>
        <end position="254"/>
    </location>
</feature>
<keyword evidence="10" id="KW-1185">Reference proteome</keyword>
<keyword evidence="3" id="KW-1003">Cell membrane</keyword>
<dbReference type="InterPro" id="IPR035906">
    <property type="entry name" value="MetI-like_sf"/>
</dbReference>
<reference evidence="9 10" key="1">
    <citation type="journal article" date="2024" name="Int. J. Mol. Sci.">
        <title>Exploration of Alicyclobacillus spp. Genome in Search of Antibiotic Resistance.</title>
        <authorList>
            <person name="Bucka-Kolendo J."/>
            <person name="Kiousi D.E."/>
            <person name="Dekowska A."/>
            <person name="Mikolajczuk-Szczyrba A."/>
            <person name="Karadedos D.M."/>
            <person name="Michael P."/>
            <person name="Galanis A."/>
            <person name="Sokolowska B."/>
        </authorList>
    </citation>
    <scope>NUCLEOTIDE SEQUENCE [LARGE SCALE GENOMIC DNA]</scope>
    <source>
        <strain evidence="9 10">KKP 3000</strain>
    </source>
</reference>
<dbReference type="SUPFAM" id="SSF161098">
    <property type="entry name" value="MetI-like"/>
    <property type="match status" value="1"/>
</dbReference>